<gene>
    <name evidence="2" type="ORF">SAMN05660236_1956</name>
</gene>
<dbReference type="InterPro" id="IPR025667">
    <property type="entry name" value="SprB_repeat"/>
</dbReference>
<feature type="chain" id="PRO_5013341323" evidence="1">
    <location>
        <begin position="29"/>
        <end position="277"/>
    </location>
</feature>
<feature type="signal peptide" evidence="1">
    <location>
        <begin position="1"/>
        <end position="28"/>
    </location>
</feature>
<proteinExistence type="predicted"/>
<reference evidence="2 3" key="1">
    <citation type="submission" date="2017-02" db="EMBL/GenBank/DDBJ databases">
        <authorList>
            <person name="Peterson S.W."/>
        </authorList>
    </citation>
    <scope>NUCLEOTIDE SEQUENCE [LARGE SCALE GENOMIC DNA]</scope>
    <source>
        <strain evidence="2 3">DSM 25262</strain>
    </source>
</reference>
<accession>A0A1T5KA97</accession>
<dbReference type="EMBL" id="FUZU01000001">
    <property type="protein sequence ID" value="SKC60368.1"/>
    <property type="molecule type" value="Genomic_DNA"/>
</dbReference>
<dbReference type="AlphaFoldDB" id="A0A1T5KA97"/>
<organism evidence="2 3">
    <name type="scientific">Ohtaekwangia koreensis</name>
    <dbReference type="NCBI Taxonomy" id="688867"/>
    <lineage>
        <taxon>Bacteria</taxon>
        <taxon>Pseudomonadati</taxon>
        <taxon>Bacteroidota</taxon>
        <taxon>Cytophagia</taxon>
        <taxon>Cytophagales</taxon>
        <taxon>Fulvivirgaceae</taxon>
        <taxon>Ohtaekwangia</taxon>
    </lineage>
</organism>
<dbReference type="Gene3D" id="2.60.40.740">
    <property type="match status" value="1"/>
</dbReference>
<evidence type="ECO:0000313" key="2">
    <source>
        <dbReference type="EMBL" id="SKC60368.1"/>
    </source>
</evidence>
<keyword evidence="3" id="KW-1185">Reference proteome</keyword>
<dbReference type="STRING" id="688867.SAMN05660236_1956"/>
<evidence type="ECO:0000256" key="1">
    <source>
        <dbReference type="SAM" id="SignalP"/>
    </source>
</evidence>
<dbReference type="Proteomes" id="UP000190961">
    <property type="component" value="Unassembled WGS sequence"/>
</dbReference>
<keyword evidence="1" id="KW-0732">Signal</keyword>
<dbReference type="Pfam" id="PF13573">
    <property type="entry name" value="SprB"/>
    <property type="match status" value="2"/>
</dbReference>
<protein>
    <submittedName>
        <fullName evidence="2">SprB repeat-containing protein</fullName>
    </submittedName>
</protein>
<sequence>MLFLFNTCSMKASMKKLFFLFVPFSVLIACVNHDLNKTFDCSLSDLTLDVSAIAAATSCSTTDGSISVIASGGKQPYVYLLNNIAQPSNEFTGLHAGIYSVGVTDANGCDTLLSNIMVMAKDFSFTTILGEDNLCLGNNGSVTVEVSEGNPPYQYKIDNGEFTESNIFTGLSNGNHVIEVRDNIACTISLNVTVPRGTTGTSWSSDIQPIMEKSCALSGCHNGTTRLDLRIYSNAKKHAAEIKTLTRNRSMPFDGTPLTQNQIELISCWVDDGAEEN</sequence>
<evidence type="ECO:0000313" key="3">
    <source>
        <dbReference type="Proteomes" id="UP000190961"/>
    </source>
</evidence>
<name>A0A1T5KA97_9BACT</name>